<protein>
    <submittedName>
        <fullName evidence="5">FadR family transcriptional regulator</fullName>
    </submittedName>
</protein>
<dbReference type="PANTHER" id="PTHR43537">
    <property type="entry name" value="TRANSCRIPTIONAL REGULATOR, GNTR FAMILY"/>
    <property type="match status" value="1"/>
</dbReference>
<dbReference type="SUPFAM" id="SSF46785">
    <property type="entry name" value="Winged helix' DNA-binding domain"/>
    <property type="match status" value="1"/>
</dbReference>
<evidence type="ECO:0000256" key="3">
    <source>
        <dbReference type="ARBA" id="ARBA00023163"/>
    </source>
</evidence>
<dbReference type="CDD" id="cd07377">
    <property type="entry name" value="WHTH_GntR"/>
    <property type="match status" value="1"/>
</dbReference>
<keyword evidence="6" id="KW-1185">Reference proteome</keyword>
<dbReference type="Pfam" id="PF07729">
    <property type="entry name" value="FCD"/>
    <property type="match status" value="1"/>
</dbReference>
<organism evidence="5 6">
    <name type="scientific">Ferruginivarius sediminum</name>
    <dbReference type="NCBI Taxonomy" id="2661937"/>
    <lineage>
        <taxon>Bacteria</taxon>
        <taxon>Pseudomonadati</taxon>
        <taxon>Pseudomonadota</taxon>
        <taxon>Alphaproteobacteria</taxon>
        <taxon>Rhodospirillales</taxon>
        <taxon>Rhodospirillaceae</taxon>
        <taxon>Ferruginivarius</taxon>
    </lineage>
</organism>
<feature type="domain" description="HTH gntR-type" evidence="4">
    <location>
        <begin position="11"/>
        <end position="81"/>
    </location>
</feature>
<dbReference type="InterPro" id="IPR036390">
    <property type="entry name" value="WH_DNA-bd_sf"/>
</dbReference>
<evidence type="ECO:0000313" key="6">
    <source>
        <dbReference type="Proteomes" id="UP000253941"/>
    </source>
</evidence>
<dbReference type="Gene3D" id="1.10.10.10">
    <property type="entry name" value="Winged helix-like DNA-binding domain superfamily/Winged helix DNA-binding domain"/>
    <property type="match status" value="1"/>
</dbReference>
<dbReference type="PROSITE" id="PS50949">
    <property type="entry name" value="HTH_GNTR"/>
    <property type="match status" value="1"/>
</dbReference>
<dbReference type="Pfam" id="PF00392">
    <property type="entry name" value="GntR"/>
    <property type="match status" value="1"/>
</dbReference>
<sequence>MNGATNKGRSRKRSDIVVDEIKRWIMNDEIAPGRRLPQERDLMARFNVSKGTIREALKSLEVQGLVRIRTGPSGGASVTVVSYARAMELLSNYFYTQSITIADIYAVRKLVEPEVAEMVAGRLSDSQILALEHTIDICAGEPAGGADGRAQRIAELDFHDVLADACPNPLLSFFCRFANSLLKNLAVCEEIYDRPQNDLTREGHAYHAALLTALREGNGATARRLMRDHIAAAEQIMLDSEAKLERRFVLPGDDAR</sequence>
<dbReference type="InterPro" id="IPR000524">
    <property type="entry name" value="Tscrpt_reg_HTH_GntR"/>
</dbReference>
<evidence type="ECO:0000313" key="5">
    <source>
        <dbReference type="EMBL" id="RDD60664.1"/>
    </source>
</evidence>
<name>A0A369T889_9PROT</name>
<dbReference type="Gene3D" id="1.20.120.530">
    <property type="entry name" value="GntR ligand-binding domain-like"/>
    <property type="match status" value="1"/>
</dbReference>
<dbReference type="RefSeq" id="WP_114583441.1">
    <property type="nucleotide sequence ID" value="NZ_QPMH01000022.1"/>
</dbReference>
<keyword evidence="1" id="KW-0805">Transcription regulation</keyword>
<reference evidence="5 6" key="1">
    <citation type="submission" date="2018-07" db="EMBL/GenBank/DDBJ databases">
        <title>Venubactetium sediminum gen. nov., sp. nov., isolated from a marine solar saltern.</title>
        <authorList>
            <person name="Wang S."/>
        </authorList>
    </citation>
    <scope>NUCLEOTIDE SEQUENCE [LARGE SCALE GENOMIC DNA]</scope>
    <source>
        <strain evidence="5 6">WD2A32</strain>
    </source>
</reference>
<dbReference type="Proteomes" id="UP000253941">
    <property type="component" value="Unassembled WGS sequence"/>
</dbReference>
<dbReference type="SMART" id="SM00895">
    <property type="entry name" value="FCD"/>
    <property type="match status" value="1"/>
</dbReference>
<proteinExistence type="predicted"/>
<keyword evidence="2" id="KW-0238">DNA-binding</keyword>
<dbReference type="InterPro" id="IPR036388">
    <property type="entry name" value="WH-like_DNA-bd_sf"/>
</dbReference>
<dbReference type="SUPFAM" id="SSF48008">
    <property type="entry name" value="GntR ligand-binding domain-like"/>
    <property type="match status" value="1"/>
</dbReference>
<dbReference type="GO" id="GO:0003677">
    <property type="term" value="F:DNA binding"/>
    <property type="evidence" value="ECO:0007669"/>
    <property type="project" value="UniProtKB-KW"/>
</dbReference>
<dbReference type="PRINTS" id="PR00035">
    <property type="entry name" value="HTHGNTR"/>
</dbReference>
<gene>
    <name evidence="5" type="ORF">DRB17_17090</name>
</gene>
<evidence type="ECO:0000256" key="1">
    <source>
        <dbReference type="ARBA" id="ARBA00023015"/>
    </source>
</evidence>
<keyword evidence="3" id="KW-0804">Transcription</keyword>
<dbReference type="InterPro" id="IPR011711">
    <property type="entry name" value="GntR_C"/>
</dbReference>
<accession>A0A369T889</accession>
<dbReference type="PANTHER" id="PTHR43537:SF24">
    <property type="entry name" value="GLUCONATE OPERON TRANSCRIPTIONAL REPRESSOR"/>
    <property type="match status" value="1"/>
</dbReference>
<dbReference type="AlphaFoldDB" id="A0A369T889"/>
<evidence type="ECO:0000256" key="2">
    <source>
        <dbReference type="ARBA" id="ARBA00023125"/>
    </source>
</evidence>
<evidence type="ECO:0000259" key="4">
    <source>
        <dbReference type="PROSITE" id="PS50949"/>
    </source>
</evidence>
<comment type="caution">
    <text evidence="5">The sequence shown here is derived from an EMBL/GenBank/DDBJ whole genome shotgun (WGS) entry which is preliminary data.</text>
</comment>
<dbReference type="GO" id="GO:0003700">
    <property type="term" value="F:DNA-binding transcription factor activity"/>
    <property type="evidence" value="ECO:0007669"/>
    <property type="project" value="InterPro"/>
</dbReference>
<dbReference type="SMART" id="SM00345">
    <property type="entry name" value="HTH_GNTR"/>
    <property type="match status" value="1"/>
</dbReference>
<dbReference type="InterPro" id="IPR008920">
    <property type="entry name" value="TF_FadR/GntR_C"/>
</dbReference>
<dbReference type="EMBL" id="QPMH01000022">
    <property type="protein sequence ID" value="RDD60664.1"/>
    <property type="molecule type" value="Genomic_DNA"/>
</dbReference>